<dbReference type="AlphaFoldDB" id="A0A059C831"/>
<dbReference type="Gramene" id="KCW74346">
    <property type="protein sequence ID" value="KCW74346"/>
    <property type="gene ID" value="EUGRSUZ_E03023"/>
</dbReference>
<proteinExistence type="predicted"/>
<dbReference type="InParanoid" id="A0A059C831"/>
<sequence>MPTIVNAQVMGTAFSTHPQMSSVTGLAASSRGHCRRRRLRIATPNSCLASIDSTEVGDGDNEWHRADDVLEVQGDVDRLWL</sequence>
<evidence type="ECO:0000313" key="1">
    <source>
        <dbReference type="EMBL" id="KCW74346.1"/>
    </source>
</evidence>
<accession>A0A059C831</accession>
<reference evidence="1" key="1">
    <citation type="submission" date="2013-07" db="EMBL/GenBank/DDBJ databases">
        <title>The genome of Eucalyptus grandis.</title>
        <authorList>
            <person name="Schmutz J."/>
            <person name="Hayes R."/>
            <person name="Myburg A."/>
            <person name="Tuskan G."/>
            <person name="Grattapaglia D."/>
            <person name="Rokhsar D.S."/>
        </authorList>
    </citation>
    <scope>NUCLEOTIDE SEQUENCE</scope>
    <source>
        <tissue evidence="1">Leaf extractions</tissue>
    </source>
</reference>
<name>A0A059C831_EUCGR</name>
<gene>
    <name evidence="1" type="ORF">EUGRSUZ_E03023</name>
</gene>
<dbReference type="EMBL" id="KK198757">
    <property type="protein sequence ID" value="KCW74346.1"/>
    <property type="molecule type" value="Genomic_DNA"/>
</dbReference>
<organism evidence="1">
    <name type="scientific">Eucalyptus grandis</name>
    <name type="common">Flooded gum</name>
    <dbReference type="NCBI Taxonomy" id="71139"/>
    <lineage>
        <taxon>Eukaryota</taxon>
        <taxon>Viridiplantae</taxon>
        <taxon>Streptophyta</taxon>
        <taxon>Embryophyta</taxon>
        <taxon>Tracheophyta</taxon>
        <taxon>Spermatophyta</taxon>
        <taxon>Magnoliopsida</taxon>
        <taxon>eudicotyledons</taxon>
        <taxon>Gunneridae</taxon>
        <taxon>Pentapetalae</taxon>
        <taxon>rosids</taxon>
        <taxon>malvids</taxon>
        <taxon>Myrtales</taxon>
        <taxon>Myrtaceae</taxon>
        <taxon>Myrtoideae</taxon>
        <taxon>Eucalypteae</taxon>
        <taxon>Eucalyptus</taxon>
    </lineage>
</organism>
<protein>
    <submittedName>
        <fullName evidence="1">Uncharacterized protein</fullName>
    </submittedName>
</protein>